<keyword evidence="3" id="KW-0238">DNA-binding</keyword>
<dbReference type="SUPFAM" id="SSF46785">
    <property type="entry name" value="Winged helix' DNA-binding domain"/>
    <property type="match status" value="1"/>
</dbReference>
<dbReference type="PRINTS" id="PR00039">
    <property type="entry name" value="HTHLYSR"/>
</dbReference>
<sequence>MLDGLTFDQLRTFIAAADERSFSAAGRRLGRAQSVISQTLANLEGQLGVKLFDRSGRYPTLTEQGRALLDLARAITGDVDLFKAHAKSLAEGLEPQLNVVVDVMFPIAALTDAVTGFHAKFPETPLRLEVEALGAVAQSVLDGSCELGIMAAVPLIPAEFTSEHLFPAKLIMTAAPTHPLAQVPPPIPQAELAKHLQMVLSDRSTLSRGRDYGVMSPRTWRVTDLGAKHAFIRAGLGWGSLPEHIARADLTSGALVPLTLENGTPGGLSVAMSAVYRSDAPPGPAGRWFIDRLLAQANGKGKPR</sequence>
<comment type="similarity">
    <text evidence="1">Belongs to the LysR transcriptional regulatory family.</text>
</comment>
<evidence type="ECO:0000256" key="4">
    <source>
        <dbReference type="ARBA" id="ARBA00023163"/>
    </source>
</evidence>
<evidence type="ECO:0000259" key="5">
    <source>
        <dbReference type="PROSITE" id="PS50931"/>
    </source>
</evidence>
<keyword evidence="7" id="KW-1185">Reference proteome</keyword>
<dbReference type="Gene3D" id="1.10.10.10">
    <property type="entry name" value="Winged helix-like DNA-binding domain superfamily/Winged helix DNA-binding domain"/>
    <property type="match status" value="1"/>
</dbReference>
<organism evidence="6 7">
    <name type="scientific">Pseudolabrys taiwanensis</name>
    <dbReference type="NCBI Taxonomy" id="331696"/>
    <lineage>
        <taxon>Bacteria</taxon>
        <taxon>Pseudomonadati</taxon>
        <taxon>Pseudomonadota</taxon>
        <taxon>Alphaproteobacteria</taxon>
        <taxon>Hyphomicrobiales</taxon>
        <taxon>Xanthobacteraceae</taxon>
        <taxon>Pseudolabrys</taxon>
    </lineage>
</organism>
<dbReference type="Gene3D" id="3.40.190.290">
    <property type="match status" value="1"/>
</dbReference>
<dbReference type="InterPro" id="IPR000847">
    <property type="entry name" value="LysR_HTH_N"/>
</dbReference>
<reference evidence="6 7" key="1">
    <citation type="submission" date="2018-07" db="EMBL/GenBank/DDBJ databases">
        <authorList>
            <person name="Quirk P.G."/>
            <person name="Krulwich T.A."/>
        </authorList>
    </citation>
    <scope>NUCLEOTIDE SEQUENCE [LARGE SCALE GENOMIC DNA]</scope>
    <source>
        <strain evidence="6 7">CC-BB4</strain>
    </source>
</reference>
<dbReference type="InterPro" id="IPR036390">
    <property type="entry name" value="WH_DNA-bd_sf"/>
</dbReference>
<dbReference type="KEGG" id="ptaw:DW352_19650"/>
<keyword evidence="4" id="KW-0804">Transcription</keyword>
<dbReference type="Pfam" id="PF03466">
    <property type="entry name" value="LysR_substrate"/>
    <property type="match status" value="1"/>
</dbReference>
<dbReference type="RefSeq" id="WP_115692920.1">
    <property type="nucleotide sequence ID" value="NZ_CP031417.1"/>
</dbReference>
<evidence type="ECO:0000313" key="6">
    <source>
        <dbReference type="EMBL" id="AXK82541.1"/>
    </source>
</evidence>
<feature type="domain" description="HTH lysR-type" evidence="5">
    <location>
        <begin position="5"/>
        <end position="62"/>
    </location>
</feature>
<proteinExistence type="inferred from homology"/>
<dbReference type="PANTHER" id="PTHR30126:SF91">
    <property type="entry name" value="LYSR FAMILY TRANSCRIPTIONAL REGULATOR"/>
    <property type="match status" value="1"/>
</dbReference>
<keyword evidence="2" id="KW-0805">Transcription regulation</keyword>
<protein>
    <submittedName>
        <fullName evidence="6">LysR family transcriptional regulator</fullName>
    </submittedName>
</protein>
<evidence type="ECO:0000256" key="3">
    <source>
        <dbReference type="ARBA" id="ARBA00023125"/>
    </source>
</evidence>
<gene>
    <name evidence="6" type="ORF">DW352_19650</name>
</gene>
<dbReference type="Proteomes" id="UP000254889">
    <property type="component" value="Chromosome"/>
</dbReference>
<dbReference type="InterPro" id="IPR005119">
    <property type="entry name" value="LysR_subst-bd"/>
</dbReference>
<dbReference type="Pfam" id="PF00126">
    <property type="entry name" value="HTH_1"/>
    <property type="match status" value="1"/>
</dbReference>
<dbReference type="GO" id="GO:0000976">
    <property type="term" value="F:transcription cis-regulatory region binding"/>
    <property type="evidence" value="ECO:0007669"/>
    <property type="project" value="TreeGrafter"/>
</dbReference>
<dbReference type="PROSITE" id="PS50931">
    <property type="entry name" value="HTH_LYSR"/>
    <property type="match status" value="1"/>
</dbReference>
<dbReference type="AlphaFoldDB" id="A0A346A044"/>
<dbReference type="FunFam" id="1.10.10.10:FF:000001">
    <property type="entry name" value="LysR family transcriptional regulator"/>
    <property type="match status" value="1"/>
</dbReference>
<dbReference type="GO" id="GO:0003700">
    <property type="term" value="F:DNA-binding transcription factor activity"/>
    <property type="evidence" value="ECO:0007669"/>
    <property type="project" value="InterPro"/>
</dbReference>
<dbReference type="OrthoDB" id="196624at2"/>
<evidence type="ECO:0000313" key="7">
    <source>
        <dbReference type="Proteomes" id="UP000254889"/>
    </source>
</evidence>
<evidence type="ECO:0000256" key="1">
    <source>
        <dbReference type="ARBA" id="ARBA00009437"/>
    </source>
</evidence>
<dbReference type="SUPFAM" id="SSF53850">
    <property type="entry name" value="Periplasmic binding protein-like II"/>
    <property type="match status" value="1"/>
</dbReference>
<name>A0A346A044_9HYPH</name>
<dbReference type="EMBL" id="CP031417">
    <property type="protein sequence ID" value="AXK82541.1"/>
    <property type="molecule type" value="Genomic_DNA"/>
</dbReference>
<accession>A0A346A044</accession>
<evidence type="ECO:0000256" key="2">
    <source>
        <dbReference type="ARBA" id="ARBA00023015"/>
    </source>
</evidence>
<dbReference type="InterPro" id="IPR036388">
    <property type="entry name" value="WH-like_DNA-bd_sf"/>
</dbReference>
<dbReference type="PANTHER" id="PTHR30126">
    <property type="entry name" value="HTH-TYPE TRANSCRIPTIONAL REGULATOR"/>
    <property type="match status" value="1"/>
</dbReference>